<evidence type="ECO:0000256" key="2">
    <source>
        <dbReference type="SAM" id="Phobius"/>
    </source>
</evidence>
<gene>
    <name evidence="3" type="ORF">SAMN05444422_108140</name>
</gene>
<name>A0A1I1J5A6_NATHA</name>
<dbReference type="EMBL" id="FOKW01000008">
    <property type="protein sequence ID" value="SFC43646.1"/>
    <property type="molecule type" value="Genomic_DNA"/>
</dbReference>
<keyword evidence="2" id="KW-0472">Membrane</keyword>
<organism evidence="3 4">
    <name type="scientific">Natronobacterium haloterrestre</name>
    <name type="common">Halobiforma haloterrestris</name>
    <dbReference type="NCBI Taxonomy" id="148448"/>
    <lineage>
        <taxon>Archaea</taxon>
        <taxon>Methanobacteriati</taxon>
        <taxon>Methanobacteriota</taxon>
        <taxon>Stenosarchaea group</taxon>
        <taxon>Halobacteria</taxon>
        <taxon>Halobacteriales</taxon>
        <taxon>Natrialbaceae</taxon>
        <taxon>Natronobacterium</taxon>
    </lineage>
</organism>
<keyword evidence="4" id="KW-1185">Reference proteome</keyword>
<evidence type="ECO:0000313" key="3">
    <source>
        <dbReference type="EMBL" id="SFC43646.1"/>
    </source>
</evidence>
<feature type="compositionally biased region" description="Basic and acidic residues" evidence="1">
    <location>
        <begin position="53"/>
        <end position="72"/>
    </location>
</feature>
<accession>A0A1I1J5A6</accession>
<proteinExistence type="predicted"/>
<evidence type="ECO:0000313" key="4">
    <source>
        <dbReference type="Proteomes" id="UP000199161"/>
    </source>
</evidence>
<dbReference type="RefSeq" id="WP_089788979.1">
    <property type="nucleotide sequence ID" value="NZ_FOKW01000008.1"/>
</dbReference>
<feature type="region of interest" description="Disordered" evidence="1">
    <location>
        <begin position="37"/>
        <end position="86"/>
    </location>
</feature>
<protein>
    <submittedName>
        <fullName evidence="3">Uncharacterized protein</fullName>
    </submittedName>
</protein>
<keyword evidence="2" id="KW-1133">Transmembrane helix</keyword>
<sequence length="86" mass="9134">MSHRQWITVVAIVVLITTVPITWGIAEVRSIQAAEADRADLPDEADPIAGASIDDHDRGHDDRAGPPRRPGEGTDGPRVVETTGAS</sequence>
<keyword evidence="2" id="KW-0812">Transmembrane</keyword>
<evidence type="ECO:0000256" key="1">
    <source>
        <dbReference type="SAM" id="MobiDB-lite"/>
    </source>
</evidence>
<reference evidence="4" key="1">
    <citation type="submission" date="2016-10" db="EMBL/GenBank/DDBJ databases">
        <authorList>
            <person name="Varghese N."/>
            <person name="Submissions S."/>
        </authorList>
    </citation>
    <scope>NUCLEOTIDE SEQUENCE [LARGE SCALE GENOMIC DNA]</scope>
    <source>
        <strain evidence="4">DSM 13078</strain>
    </source>
</reference>
<dbReference type="Proteomes" id="UP000199161">
    <property type="component" value="Unassembled WGS sequence"/>
</dbReference>
<feature type="transmembrane region" description="Helical" evidence="2">
    <location>
        <begin position="6"/>
        <end position="26"/>
    </location>
</feature>
<dbReference type="AlphaFoldDB" id="A0A1I1J5A6"/>